<dbReference type="AlphaFoldDB" id="A0A4P2QQC6"/>
<evidence type="ECO:0000313" key="2">
    <source>
        <dbReference type="EMBL" id="AUX31713.1"/>
    </source>
</evidence>
<feature type="region of interest" description="Disordered" evidence="1">
    <location>
        <begin position="1"/>
        <end position="27"/>
    </location>
</feature>
<reference evidence="2 3" key="1">
    <citation type="submission" date="2015-09" db="EMBL/GenBank/DDBJ databases">
        <title>Sorangium comparison.</title>
        <authorList>
            <person name="Zaburannyi N."/>
            <person name="Bunk B."/>
            <person name="Overmann J."/>
            <person name="Mueller R."/>
        </authorList>
    </citation>
    <scope>NUCLEOTIDE SEQUENCE [LARGE SCALE GENOMIC DNA]</scope>
    <source>
        <strain evidence="2 3">So ce836</strain>
    </source>
</reference>
<gene>
    <name evidence="2" type="ORF">SOCE836_038440</name>
</gene>
<name>A0A4P2QQC6_SORCE</name>
<dbReference type="EMBL" id="CP012672">
    <property type="protein sequence ID" value="AUX31713.1"/>
    <property type="molecule type" value="Genomic_DNA"/>
</dbReference>
<organism evidence="2 3">
    <name type="scientific">Sorangium cellulosum</name>
    <name type="common">Polyangium cellulosum</name>
    <dbReference type="NCBI Taxonomy" id="56"/>
    <lineage>
        <taxon>Bacteria</taxon>
        <taxon>Pseudomonadati</taxon>
        <taxon>Myxococcota</taxon>
        <taxon>Polyangia</taxon>
        <taxon>Polyangiales</taxon>
        <taxon>Polyangiaceae</taxon>
        <taxon>Sorangium</taxon>
    </lineage>
</organism>
<dbReference type="Proteomes" id="UP000295497">
    <property type="component" value="Chromosome"/>
</dbReference>
<evidence type="ECO:0000313" key="3">
    <source>
        <dbReference type="Proteomes" id="UP000295497"/>
    </source>
</evidence>
<accession>A0A4P2QQC6</accession>
<feature type="region of interest" description="Disordered" evidence="1">
    <location>
        <begin position="165"/>
        <end position="203"/>
    </location>
</feature>
<sequence length="253" mass="27745">MTHVNQRNSQPPNVHQDARPASRNRALSSSVHNFLRSQFRRAPRRRCRSRVVRASFAHGPVLVRSFAAPCSAIAGFRCRIPDGHRRFALRLSRLEVLCRTAEPHAIARPRTHAHAPVRSRAAARAAARHVSTLRSTSTAIFRAGVRAPRRKDSVARRARAMVAGGNDQVAPSPAPTRSPHRLRRPGRLIAREERSSTSRACLPVGSRGNVAHLLDSPPLSDAHHAVLHAARPERRGLPSAHTPAAGRHQAAPE</sequence>
<evidence type="ECO:0000256" key="1">
    <source>
        <dbReference type="SAM" id="MobiDB-lite"/>
    </source>
</evidence>
<protein>
    <submittedName>
        <fullName evidence="2">Uncharacterized protein</fullName>
    </submittedName>
</protein>
<proteinExistence type="predicted"/>
<feature type="compositionally biased region" description="Polar residues" evidence="1">
    <location>
        <begin position="1"/>
        <end position="13"/>
    </location>
</feature>
<feature type="region of interest" description="Disordered" evidence="1">
    <location>
        <begin position="228"/>
        <end position="253"/>
    </location>
</feature>